<sequence>MTETENTTPEALLAEIVANHFVDARVIERDGVQVVVLGEGLPEIACRINTLQEEAPFGAFISLTITGGRLGAPGALVTASGYGDNPTSAIVAAGCNWACAFGPVLLTGIGRPELITTQDPEVEQFETVLGGRRYLVTVAALDRAANAGVEEIAQWRGRLGGPSALTQRVLASGTIPHSRTDDVLPLGCFAGIGPTPMSEVKFGAGDWEAGRAVLDGLGTMEGAYVLLREWALLTPLEPAPGLTRESLQNTLDLLRTQRDDPHREAGWRGGRAHGMRLGPPGHINGVDLPADFKWYVEQIAVSGAAPGYGLEPRVMDQGWMKVARAGCGANWLLNLGDGSVWLDSRTSDEQVRQVAPSFAAWYEAWLDNAIRVGGPFAQWNNRADAALKVLADMAEQGRLEELGHSRINLTTGAEPDGPCHVCEWVYADHGIPSSVFDPAPEEDNEPTVIDQL</sequence>
<name>A0A3P1T1J3_9ACTN</name>
<dbReference type="Proteomes" id="UP000280819">
    <property type="component" value="Unassembled WGS sequence"/>
</dbReference>
<evidence type="ECO:0000313" key="3">
    <source>
        <dbReference type="Proteomes" id="UP000280819"/>
    </source>
</evidence>
<dbReference type="EMBL" id="RQZG01000023">
    <property type="protein sequence ID" value="RRD03311.1"/>
    <property type="molecule type" value="Genomic_DNA"/>
</dbReference>
<protein>
    <submittedName>
        <fullName evidence="2">SMI1/KNR4 family protein</fullName>
    </submittedName>
</protein>
<gene>
    <name evidence="2" type="ORF">EII34_14710</name>
</gene>
<accession>A0A3P1T1J3</accession>
<organism evidence="2 3">
    <name type="scientific">Arachnia propionica</name>
    <dbReference type="NCBI Taxonomy" id="1750"/>
    <lineage>
        <taxon>Bacteria</taxon>
        <taxon>Bacillati</taxon>
        <taxon>Actinomycetota</taxon>
        <taxon>Actinomycetes</taxon>
        <taxon>Propionibacteriales</taxon>
        <taxon>Propionibacteriaceae</taxon>
        <taxon>Arachnia</taxon>
    </lineage>
</organism>
<dbReference type="InterPro" id="IPR037883">
    <property type="entry name" value="Knr4/Smi1-like_sf"/>
</dbReference>
<feature type="region of interest" description="Disordered" evidence="1">
    <location>
        <begin position="433"/>
        <end position="452"/>
    </location>
</feature>
<dbReference type="OrthoDB" id="1190024at2"/>
<proteinExistence type="predicted"/>
<comment type="caution">
    <text evidence="2">The sequence shown here is derived from an EMBL/GenBank/DDBJ whole genome shotgun (WGS) entry which is preliminary data.</text>
</comment>
<dbReference type="RefSeq" id="WP_124845927.1">
    <property type="nucleotide sequence ID" value="NZ_RQZG01000023.1"/>
</dbReference>
<evidence type="ECO:0000313" key="2">
    <source>
        <dbReference type="EMBL" id="RRD03311.1"/>
    </source>
</evidence>
<reference evidence="2 3" key="1">
    <citation type="submission" date="2018-11" db="EMBL/GenBank/DDBJ databases">
        <title>Genomes From Bacteria Associated with the Canine Oral Cavity: a Test Case for Automated Genome-Based Taxonomic Assignment.</title>
        <authorList>
            <person name="Coil D.A."/>
            <person name="Jospin G."/>
            <person name="Darling A.E."/>
            <person name="Wallis C."/>
            <person name="Davis I.J."/>
            <person name="Harris S."/>
            <person name="Eisen J.A."/>
            <person name="Holcombe L.J."/>
            <person name="O'Flynn C."/>
        </authorList>
    </citation>
    <scope>NUCLEOTIDE SEQUENCE [LARGE SCALE GENOMIC DNA]</scope>
    <source>
        <strain evidence="2 3">OH887_COT-365</strain>
    </source>
</reference>
<evidence type="ECO:0000256" key="1">
    <source>
        <dbReference type="SAM" id="MobiDB-lite"/>
    </source>
</evidence>
<dbReference type="AlphaFoldDB" id="A0A3P1T1J3"/>
<dbReference type="SUPFAM" id="SSF160631">
    <property type="entry name" value="SMI1/KNR4-like"/>
    <property type="match status" value="1"/>
</dbReference>